<dbReference type="InterPro" id="IPR036188">
    <property type="entry name" value="FAD/NAD-bd_sf"/>
</dbReference>
<dbReference type="SUPFAM" id="SSF51905">
    <property type="entry name" value="FAD/NAD(P)-binding domain"/>
    <property type="match status" value="1"/>
</dbReference>
<dbReference type="InterPro" id="IPR050407">
    <property type="entry name" value="Geranylgeranyl_reductase"/>
</dbReference>
<dbReference type="RefSeq" id="WP_379770352.1">
    <property type="nucleotide sequence ID" value="NZ_JBHSXI010000023.1"/>
</dbReference>
<proteinExistence type="predicted"/>
<reference evidence="2 3" key="1">
    <citation type="journal article" date="2019" name="Int. J. Syst. Evol. Microbiol.">
        <title>The Global Catalogue of Microorganisms (GCM) 10K type strain sequencing project: providing services to taxonomists for standard genome sequencing and annotation.</title>
        <authorList>
            <consortium name="The Broad Institute Genomics Platform"/>
            <consortium name="The Broad Institute Genome Sequencing Center for Infectious Disease"/>
            <person name="Wu L."/>
            <person name="Ma J."/>
        </authorList>
    </citation>
    <scope>NUCLEOTIDE SEQUENCE [LARGE SCALE GENOMIC DNA]</scope>
    <source>
        <strain evidence="2 3">Y73</strain>
    </source>
</reference>
<gene>
    <name evidence="2" type="ORF">ACFQEY_15645</name>
</gene>
<organism evidence="2 3">
    <name type="scientific">Halorubrum trueperi</name>
    <dbReference type="NCBI Taxonomy" id="2004704"/>
    <lineage>
        <taxon>Archaea</taxon>
        <taxon>Methanobacteriati</taxon>
        <taxon>Methanobacteriota</taxon>
        <taxon>Stenosarchaea group</taxon>
        <taxon>Halobacteria</taxon>
        <taxon>Halobacteriales</taxon>
        <taxon>Haloferacaceae</taxon>
        <taxon>Halorubrum</taxon>
    </lineage>
</organism>
<dbReference type="EMBL" id="JBHSXI010000023">
    <property type="protein sequence ID" value="MFC6890428.1"/>
    <property type="molecule type" value="Genomic_DNA"/>
</dbReference>
<accession>A0ABD5URP9</accession>
<dbReference type="Pfam" id="PF01494">
    <property type="entry name" value="FAD_binding_3"/>
    <property type="match status" value="1"/>
</dbReference>
<name>A0ABD5URP9_9EURY</name>
<dbReference type="InterPro" id="IPR002938">
    <property type="entry name" value="FAD-bd"/>
</dbReference>
<dbReference type="PANTHER" id="PTHR42685">
    <property type="entry name" value="GERANYLGERANYL DIPHOSPHATE REDUCTASE"/>
    <property type="match status" value="1"/>
</dbReference>
<dbReference type="GO" id="GO:0016491">
    <property type="term" value="F:oxidoreductase activity"/>
    <property type="evidence" value="ECO:0007669"/>
    <property type="project" value="UniProtKB-KW"/>
</dbReference>
<protein>
    <submittedName>
        <fullName evidence="2">NAD(P)/FAD-dependent oxidoreductase</fullName>
        <ecNumber evidence="2">1.-.-.-</ecNumber>
    </submittedName>
</protein>
<evidence type="ECO:0000313" key="2">
    <source>
        <dbReference type="EMBL" id="MFC6890428.1"/>
    </source>
</evidence>
<feature type="domain" description="FAD-binding" evidence="1">
    <location>
        <begin position="3"/>
        <end position="182"/>
    </location>
</feature>
<dbReference type="AlphaFoldDB" id="A0ABD5URP9"/>
<evidence type="ECO:0000259" key="1">
    <source>
        <dbReference type="Pfam" id="PF01494"/>
    </source>
</evidence>
<sequence length="466" mass="50826">MERVDVAIVGGGPAGASAAHAAATDGADALVLERGVPRADRDRLGPDSTDAAGILDYWVDIMGIHPDEFDEGVVQRELNRAEFRGPDEAATLTSTGIDSSYDGFGYTFHRARFDDWLRDRAEAAGAEYRVGESVRGVDTDLSIDPSSGNDAADPRHTLELASGESIGTDFVVLADGPQRTVTNRVLDGYLPEDAAASDRLASRTANHIAYQEYRRVPEAVYEDVNDAIVFWWGVMPGETAYPWIFPNADRVCRIGLTMPIGLDIDEFDRDAYALLDADDESIPQGGEYVRRLLEWQYGDEYDVEEDFPLVEDAGKRNGTETYPISSTRPIDSPTEAGIAVVGGAMGTTSAFHEGGDHVAVRTGAIAGELAAAGDLAPYNRRWKEAIGDEVVRNVTMADMVADYDPDDWNRIIGAADAMLAAEAGDGLLSQPYRSGWESVKLMIGYKWNKQRVKRDYVGIDESEYVY</sequence>
<dbReference type="PANTHER" id="PTHR42685:SF21">
    <property type="entry name" value="DEHYDROGENASE (FLAVOPROTEIN)-LIKE PROTEIN"/>
    <property type="match status" value="1"/>
</dbReference>
<dbReference type="EC" id="1.-.-.-" evidence="2"/>
<keyword evidence="3" id="KW-1185">Reference proteome</keyword>
<evidence type="ECO:0000313" key="3">
    <source>
        <dbReference type="Proteomes" id="UP001596333"/>
    </source>
</evidence>
<keyword evidence="2" id="KW-0560">Oxidoreductase</keyword>
<dbReference type="PRINTS" id="PR00420">
    <property type="entry name" value="RNGMNOXGNASE"/>
</dbReference>
<dbReference type="Proteomes" id="UP001596333">
    <property type="component" value="Unassembled WGS sequence"/>
</dbReference>
<dbReference type="Gene3D" id="3.50.50.60">
    <property type="entry name" value="FAD/NAD(P)-binding domain"/>
    <property type="match status" value="1"/>
</dbReference>
<comment type="caution">
    <text evidence="2">The sequence shown here is derived from an EMBL/GenBank/DDBJ whole genome shotgun (WGS) entry which is preliminary data.</text>
</comment>